<dbReference type="Gene3D" id="6.10.40.10">
    <property type="match status" value="1"/>
</dbReference>
<protein>
    <submittedName>
        <fullName evidence="12">SDR family NAD(P)-dependent oxidoreductase</fullName>
    </submittedName>
</protein>
<dbReference type="InterPro" id="IPR016036">
    <property type="entry name" value="Malonyl_transacylase_ACP-bd"/>
</dbReference>
<evidence type="ECO:0000256" key="1">
    <source>
        <dbReference type="ARBA" id="ARBA00001957"/>
    </source>
</evidence>
<dbReference type="FunFam" id="3.40.366.10:FF:000002">
    <property type="entry name" value="Probable polyketide synthase 2"/>
    <property type="match status" value="1"/>
</dbReference>
<dbReference type="SUPFAM" id="SSF101173">
    <property type="entry name" value="Docking domain B of the erythromycin polyketide synthase (DEBS)"/>
    <property type="match status" value="1"/>
</dbReference>
<name>A0A3M8W136_9ACTN</name>
<dbReference type="GO" id="GO:0004312">
    <property type="term" value="F:fatty acid synthase activity"/>
    <property type="evidence" value="ECO:0007669"/>
    <property type="project" value="TreeGrafter"/>
</dbReference>
<dbReference type="Gene3D" id="3.40.47.10">
    <property type="match status" value="1"/>
</dbReference>
<feature type="region of interest" description="N-terminal hotdog fold" evidence="9">
    <location>
        <begin position="945"/>
        <end position="1071"/>
    </location>
</feature>
<evidence type="ECO:0000313" key="13">
    <source>
        <dbReference type="Proteomes" id="UP000275401"/>
    </source>
</evidence>
<evidence type="ECO:0000313" key="12">
    <source>
        <dbReference type="EMBL" id="RNG23828.1"/>
    </source>
</evidence>
<dbReference type="InterPro" id="IPR057326">
    <property type="entry name" value="KR_dom"/>
</dbReference>
<dbReference type="GO" id="GO:0006633">
    <property type="term" value="P:fatty acid biosynthetic process"/>
    <property type="evidence" value="ECO:0007669"/>
    <property type="project" value="InterPro"/>
</dbReference>
<reference evidence="12 13" key="1">
    <citation type="submission" date="2018-11" db="EMBL/GenBank/DDBJ databases">
        <title>The Potential of Streptomyces as Biocontrol Agents against the Tomato grey mould, Botrytis cinerea (Gray mold) Frontiers in Microbiology.</title>
        <authorList>
            <person name="Li D."/>
        </authorList>
    </citation>
    <scope>NUCLEOTIDE SEQUENCE [LARGE SCALE GENOMIC DNA]</scope>
    <source>
        <strain evidence="12 13">NEAU-LD23</strain>
    </source>
</reference>
<comment type="cofactor">
    <cofactor evidence="1">
        <name>pantetheine 4'-phosphate</name>
        <dbReference type="ChEBI" id="CHEBI:47942"/>
    </cofactor>
</comment>
<feature type="active site" description="Proton acceptor; for dehydratase activity" evidence="9">
    <location>
        <position position="978"/>
    </location>
</feature>
<keyword evidence="8" id="KW-0012">Acyltransferase</keyword>
<accession>A0A3M8W136</accession>
<keyword evidence="4" id="KW-0597">Phosphoprotein</keyword>
<dbReference type="SUPFAM" id="SSF55048">
    <property type="entry name" value="Probable ACP-binding domain of malonyl-CoA ACP transacylase"/>
    <property type="match status" value="1"/>
</dbReference>
<dbReference type="InterPro" id="IPR049552">
    <property type="entry name" value="PKS_DH_N"/>
</dbReference>
<dbReference type="EMBL" id="RIBZ01000236">
    <property type="protein sequence ID" value="RNG23828.1"/>
    <property type="molecule type" value="Genomic_DNA"/>
</dbReference>
<dbReference type="InterPro" id="IPR014043">
    <property type="entry name" value="Acyl_transferase_dom"/>
</dbReference>
<dbReference type="CDD" id="cd08956">
    <property type="entry name" value="KR_3_FAS_SDR_x"/>
    <property type="match status" value="1"/>
</dbReference>
<organism evidence="12 13">
    <name type="scientific">Streptomyces botrytidirepellens</name>
    <dbReference type="NCBI Taxonomy" id="2486417"/>
    <lineage>
        <taxon>Bacteria</taxon>
        <taxon>Bacillati</taxon>
        <taxon>Actinomycetota</taxon>
        <taxon>Actinomycetes</taxon>
        <taxon>Kitasatosporales</taxon>
        <taxon>Streptomycetaceae</taxon>
        <taxon>Streptomyces</taxon>
    </lineage>
</organism>
<dbReference type="Gene3D" id="3.40.50.720">
    <property type="entry name" value="NAD(P)-binding Rossmann-like Domain"/>
    <property type="match status" value="1"/>
</dbReference>
<dbReference type="InterPro" id="IPR036299">
    <property type="entry name" value="Polyketide_synth_docking_sf"/>
</dbReference>
<dbReference type="Pfam" id="PF16197">
    <property type="entry name" value="KAsynt_C_assoc"/>
    <property type="match status" value="1"/>
</dbReference>
<dbReference type="Pfam" id="PF22953">
    <property type="entry name" value="SpnB_Rossmann"/>
    <property type="match status" value="1"/>
</dbReference>
<dbReference type="InterPro" id="IPR016035">
    <property type="entry name" value="Acyl_Trfase/lysoPLipase"/>
</dbReference>
<dbReference type="RefSeq" id="WP_123100973.1">
    <property type="nucleotide sequence ID" value="NZ_RIBZ01000236.1"/>
</dbReference>
<evidence type="ECO:0000256" key="8">
    <source>
        <dbReference type="ARBA" id="ARBA00023315"/>
    </source>
</evidence>
<evidence type="ECO:0000256" key="2">
    <source>
        <dbReference type="ARBA" id="ARBA00004792"/>
    </source>
</evidence>
<dbReference type="InterPro" id="IPR049551">
    <property type="entry name" value="PKS_DH_C"/>
</dbReference>
<dbReference type="InterPro" id="IPR018201">
    <property type="entry name" value="Ketoacyl_synth_AS"/>
</dbReference>
<dbReference type="SMART" id="SM00825">
    <property type="entry name" value="PKS_KS"/>
    <property type="match status" value="1"/>
</dbReference>
<evidence type="ECO:0000256" key="9">
    <source>
        <dbReference type="PROSITE-ProRule" id="PRU01363"/>
    </source>
</evidence>
<evidence type="ECO:0000259" key="10">
    <source>
        <dbReference type="PROSITE" id="PS52004"/>
    </source>
</evidence>
<comment type="caution">
    <text evidence="12">The sequence shown here is derived from an EMBL/GenBank/DDBJ whole genome shotgun (WGS) entry which is preliminary data.</text>
</comment>
<dbReference type="PROSITE" id="PS52019">
    <property type="entry name" value="PKS_MFAS_DH"/>
    <property type="match status" value="1"/>
</dbReference>
<dbReference type="SMART" id="SM00827">
    <property type="entry name" value="PKS_AT"/>
    <property type="match status" value="1"/>
</dbReference>
<dbReference type="CDD" id="cd00833">
    <property type="entry name" value="PKS"/>
    <property type="match status" value="1"/>
</dbReference>
<dbReference type="SMART" id="SM00822">
    <property type="entry name" value="PKS_KR"/>
    <property type="match status" value="1"/>
</dbReference>
<keyword evidence="7" id="KW-0511">Multifunctional enzyme</keyword>
<dbReference type="SMART" id="SM00826">
    <property type="entry name" value="PKS_DH"/>
    <property type="match status" value="1"/>
</dbReference>
<dbReference type="FunFam" id="3.40.47.10:FF:000019">
    <property type="entry name" value="Polyketide synthase type I"/>
    <property type="match status" value="1"/>
</dbReference>
<dbReference type="InterPro" id="IPR013968">
    <property type="entry name" value="PKS_KR"/>
</dbReference>
<keyword evidence="6" id="KW-0045">Antibiotic biosynthesis</keyword>
<dbReference type="InterPro" id="IPR032821">
    <property type="entry name" value="PKS_assoc"/>
</dbReference>
<dbReference type="SUPFAM" id="SSF51735">
    <property type="entry name" value="NAD(P)-binding Rossmann-fold domains"/>
    <property type="match status" value="2"/>
</dbReference>
<feature type="non-terminal residue" evidence="12">
    <location>
        <position position="1689"/>
    </location>
</feature>
<dbReference type="InterPro" id="IPR020841">
    <property type="entry name" value="PKS_Beta-ketoAc_synthase_dom"/>
</dbReference>
<dbReference type="PANTHER" id="PTHR43775:SF51">
    <property type="entry name" value="INACTIVE PHENOLPHTHIOCEROL SYNTHESIS POLYKETIDE SYNTHASE TYPE I PKS1-RELATED"/>
    <property type="match status" value="1"/>
</dbReference>
<feature type="region of interest" description="C-terminal hotdog fold" evidence="9">
    <location>
        <begin position="1087"/>
        <end position="1233"/>
    </location>
</feature>
<sequence length="1689" mass="174596">MPGTDSGTGTGTEEKLRQYLKRVTADLGQTRQRLREVEERAQEPVAIVSMACRFPGGIASPEDLWQLVASGRDAIGDFPKDRGWDLDGLYHPDPDHPGTSYVRRGGFLRGTDGFDATFFGISPREALAAEPQQRQLLEVSWELLERAGIDPTSLKGTPTGVYAGAGILGFGTPHIERSAEGYLLTGNTLSVVSGRVAFTLGLEGPAVTVDTACSSSLVAMHLACQALRQGECTLAMAGGVTVMSTPHTFVEFSRQRGLSPDGRCKPFAAAADGTGFSEGVGLLLLERLSDARRNGHQVLAVLRGSAINQDGASNGLTAPNGPSQQRVIRQALVNAQLSSAEVDAVEAHGTGTTLGDPIEADALIAAYGQDRPADQPLWLGSLKSNIGHAQGAAGVAGVIKMVMALRHEMLPATLYVDEPTPHADWSGGAVRLLTEPVAWPRGERPRRAGVSAFGISGTNAHVILEQAPEPPEQAEPRPVEGVVPWVLSARSAEALRGQAAALAARMADTEVGVAEVGWSLATTRSLFEHRAVVVGEDRAELLAGVEALAAGESHPSVVDAGAEVSAGDVGPVLVFPGQGSQWVGMGAGLLDASPVFAARVAECERALSPYVDWSLTDVLRGTGDAGDLGRVDVVQPVLWAVMVSLAAVWAEHGVKPAAVVGHSQGEIAAAVVSGALSLEDGAKVVALRSRALRKLAGGGAMASLGLGQEEAGQLLARLGDQAAAVGVAAVNGPSSTVVSGPPEQVAAVVAACQEDGDRARLIDVDYASHGPQVDEIRDELMRALDGAAPVAAPSDDVTFYSAVTGGRAETAGLDAAYWVTNLREPVRFAEAVEALLADGHRVFIEASTHPVLSVGMEETFERAGVDAVTVPTLRRDHGGREQLVRSLAQAFVAGVPVDWTALFPSEPTPCSVDLPTYAFQHQRFWMAGSGGTGDPSDLGLVSAGHPLLGAAVELADGRTHLLTGRITAGGGESWLGDHVVAGTVLAPGAALVEWVLRAADEVGCGGVEELALQVPLALPESGGLRVQVVVGEAAEDGRRDVQVYSRPGDADSVAGWVCHAEGVLSPPREDTGPASEGLQGVWPPAGAQPVELDGFYEQAAAAGYAYGPSFQGLRAMWRDGSDVVAEVTLPEAAGDEEGFGIHPALLDAALHPALLTASSEREQGDDQVWLPFAWNGVSLWATGATTVRVRISPQQHGVDGERGLRMVVADAAGEPVLTVDSLVTRPARGDQLRAAGARGVDGLFALEWTPLPGVPVTTDDDEWAVLDLGNADEDLEALVAALDAEGPVPSVALACIPHSGAGAGGVAAAEGLALAERALGLLQGWLAEPRLADARLVVVTRGAVAHAEDDIPDVAGAAVWGLVRSAQAENPGRFLLLDLAPGADVLADRVRDAVACAVERDEPQLAVCDGQALVPRLKRADSDQPLDAPGVLDPDGTVLITGGTGTLGGLVAEHLVRTWQVGHLLLVSRRGPNAPGARGLADRLEDLGARVRIAAVDVTDAAAVAELVAGIDAEHPLTGVIHAAGVLDDAVITSQTPERLARVWEAKATAAAHLHAVTADLPLGMFVTFSSAAGVLGSPGQANYAAANAFCDALAAHRRAIGLPALSVAWGLWAEASGLTGKLAEVDRARMSRSGIAAMSTPKALALLDSAVRLPRPLVVAVDLDVAGVVGGDVPAVLRGLVVGRVRRR</sequence>
<evidence type="ECO:0000256" key="3">
    <source>
        <dbReference type="ARBA" id="ARBA00022450"/>
    </source>
</evidence>
<keyword evidence="5" id="KW-0808">Transferase</keyword>
<dbReference type="InterPro" id="IPR015083">
    <property type="entry name" value="NorB/c/GfsB-D-like_docking"/>
</dbReference>
<evidence type="ECO:0000256" key="5">
    <source>
        <dbReference type="ARBA" id="ARBA00022679"/>
    </source>
</evidence>
<dbReference type="Gene3D" id="3.30.70.3290">
    <property type="match status" value="1"/>
</dbReference>
<dbReference type="GO" id="GO:0004315">
    <property type="term" value="F:3-oxoacyl-[acyl-carrier-protein] synthase activity"/>
    <property type="evidence" value="ECO:0007669"/>
    <property type="project" value="InterPro"/>
</dbReference>
<dbReference type="Pfam" id="PF02801">
    <property type="entry name" value="Ketoacyl-synt_C"/>
    <property type="match status" value="1"/>
</dbReference>
<dbReference type="Pfam" id="PF08990">
    <property type="entry name" value="Docking"/>
    <property type="match status" value="1"/>
</dbReference>
<dbReference type="Pfam" id="PF00698">
    <property type="entry name" value="Acyl_transf_1"/>
    <property type="match status" value="1"/>
</dbReference>
<dbReference type="InterPro" id="IPR020807">
    <property type="entry name" value="PKS_DH"/>
</dbReference>
<gene>
    <name evidence="12" type="ORF">EEJ42_18160</name>
</gene>
<evidence type="ECO:0000256" key="6">
    <source>
        <dbReference type="ARBA" id="ARBA00023194"/>
    </source>
</evidence>
<evidence type="ECO:0000259" key="11">
    <source>
        <dbReference type="PROSITE" id="PS52019"/>
    </source>
</evidence>
<proteinExistence type="predicted"/>
<dbReference type="InterPro" id="IPR042104">
    <property type="entry name" value="PKS_dehydratase_sf"/>
</dbReference>
<comment type="pathway">
    <text evidence="2">Antibiotic biosynthesis.</text>
</comment>
<dbReference type="SUPFAM" id="SSF52151">
    <property type="entry name" value="FabD/lysophospholipase-like"/>
    <property type="match status" value="1"/>
</dbReference>
<dbReference type="InterPro" id="IPR055123">
    <property type="entry name" value="SpnB-like_Rossmann"/>
</dbReference>
<dbReference type="Proteomes" id="UP000275401">
    <property type="component" value="Unassembled WGS sequence"/>
</dbReference>
<evidence type="ECO:0000256" key="4">
    <source>
        <dbReference type="ARBA" id="ARBA00022553"/>
    </source>
</evidence>
<keyword evidence="13" id="KW-1185">Reference proteome</keyword>
<dbReference type="SUPFAM" id="SSF53901">
    <property type="entry name" value="Thiolase-like"/>
    <property type="match status" value="1"/>
</dbReference>
<dbReference type="Pfam" id="PF08659">
    <property type="entry name" value="KR"/>
    <property type="match status" value="1"/>
</dbReference>
<dbReference type="PANTHER" id="PTHR43775">
    <property type="entry name" value="FATTY ACID SYNTHASE"/>
    <property type="match status" value="1"/>
</dbReference>
<dbReference type="Gene3D" id="3.10.129.110">
    <property type="entry name" value="Polyketide synthase dehydratase"/>
    <property type="match status" value="1"/>
</dbReference>
<feature type="domain" description="Ketosynthase family 3 (KS3)" evidence="10">
    <location>
        <begin position="42"/>
        <end position="466"/>
    </location>
</feature>
<dbReference type="Gene3D" id="3.40.366.10">
    <property type="entry name" value="Malonyl-Coenzyme A Acyl Carrier Protein, domain 2"/>
    <property type="match status" value="1"/>
</dbReference>
<dbReference type="Pfam" id="PF21089">
    <property type="entry name" value="PKS_DH_N"/>
    <property type="match status" value="1"/>
</dbReference>
<dbReference type="InterPro" id="IPR050091">
    <property type="entry name" value="PKS_NRPS_Biosynth_Enz"/>
</dbReference>
<dbReference type="InterPro" id="IPR036291">
    <property type="entry name" value="NAD(P)-bd_dom_sf"/>
</dbReference>
<dbReference type="InterPro" id="IPR049900">
    <property type="entry name" value="PKS_mFAS_DH"/>
</dbReference>
<dbReference type="Pfam" id="PF14765">
    <property type="entry name" value="PS-DH"/>
    <property type="match status" value="1"/>
</dbReference>
<dbReference type="PROSITE" id="PS52004">
    <property type="entry name" value="KS3_2"/>
    <property type="match status" value="1"/>
</dbReference>
<evidence type="ECO:0000256" key="7">
    <source>
        <dbReference type="ARBA" id="ARBA00023268"/>
    </source>
</evidence>
<dbReference type="InterPro" id="IPR001227">
    <property type="entry name" value="Ac_transferase_dom_sf"/>
</dbReference>
<dbReference type="Pfam" id="PF00109">
    <property type="entry name" value="ketoacyl-synt"/>
    <property type="match status" value="1"/>
</dbReference>
<feature type="active site" description="Proton donor; for dehydratase activity" evidence="9">
    <location>
        <position position="1147"/>
    </location>
</feature>
<dbReference type="InterPro" id="IPR014030">
    <property type="entry name" value="Ketoacyl_synth_N"/>
</dbReference>
<feature type="domain" description="PKS/mFAS DH" evidence="11">
    <location>
        <begin position="945"/>
        <end position="1233"/>
    </location>
</feature>
<keyword evidence="3" id="KW-0596">Phosphopantetheine</keyword>
<dbReference type="InterPro" id="IPR014031">
    <property type="entry name" value="Ketoacyl_synth_C"/>
</dbReference>
<dbReference type="GO" id="GO:0031177">
    <property type="term" value="F:phosphopantetheine binding"/>
    <property type="evidence" value="ECO:0007669"/>
    <property type="project" value="UniProtKB-ARBA"/>
</dbReference>
<dbReference type="InterPro" id="IPR016039">
    <property type="entry name" value="Thiolase-like"/>
</dbReference>
<dbReference type="PROSITE" id="PS00606">
    <property type="entry name" value="KS3_1"/>
    <property type="match status" value="1"/>
</dbReference>
<dbReference type="GO" id="GO:0033068">
    <property type="term" value="P:macrolide biosynthetic process"/>
    <property type="evidence" value="ECO:0007669"/>
    <property type="project" value="UniProtKB-ARBA"/>
</dbReference>